<dbReference type="RefSeq" id="WP_345449642.1">
    <property type="nucleotide sequence ID" value="NZ_BAABKK010000015.1"/>
</dbReference>
<feature type="transmembrane region" description="Helical" evidence="1">
    <location>
        <begin position="12"/>
        <end position="31"/>
    </location>
</feature>
<gene>
    <name evidence="2" type="ORF">GCM10023346_24250</name>
</gene>
<protein>
    <recommendedName>
        <fullName evidence="4">PH domain-containing protein</fullName>
    </recommendedName>
</protein>
<keyword evidence="1" id="KW-1133">Transmembrane helix</keyword>
<reference evidence="3" key="1">
    <citation type="journal article" date="2019" name="Int. J. Syst. Evol. Microbiol.">
        <title>The Global Catalogue of Microorganisms (GCM) 10K type strain sequencing project: providing services to taxonomists for standard genome sequencing and annotation.</title>
        <authorList>
            <consortium name="The Broad Institute Genomics Platform"/>
            <consortium name="The Broad Institute Genome Sequencing Center for Infectious Disease"/>
            <person name="Wu L."/>
            <person name="Ma J."/>
        </authorList>
    </citation>
    <scope>NUCLEOTIDE SEQUENCE [LARGE SCALE GENOMIC DNA]</scope>
    <source>
        <strain evidence="3">JCM 18514</strain>
    </source>
</reference>
<keyword evidence="3" id="KW-1185">Reference proteome</keyword>
<accession>A0ABP9SI80</accession>
<evidence type="ECO:0008006" key="4">
    <source>
        <dbReference type="Google" id="ProtNLM"/>
    </source>
</evidence>
<sequence>MKEWAQQHPYLAMAIGYVLFFVFATAVWMVVGGHGLADSVTTAFVWTLGYWLLAVFGIRRSRKTRARLEETGQILVYIRYPDSRPGSLSSIWNQGIATPSAGSIHFQPAVYDTLEPSGRATTIKVQDLLPERQKLSGKDRKYIQVNGIQAMTVLTDEGKLEIAAHPESLDRLSGVLRR</sequence>
<keyword evidence="1" id="KW-0472">Membrane</keyword>
<keyword evidence="1" id="KW-0812">Transmembrane</keyword>
<evidence type="ECO:0000313" key="2">
    <source>
        <dbReference type="EMBL" id="GAA5195128.1"/>
    </source>
</evidence>
<dbReference type="EMBL" id="BAABKK010000015">
    <property type="protein sequence ID" value="GAA5195128.1"/>
    <property type="molecule type" value="Genomic_DNA"/>
</dbReference>
<comment type="caution">
    <text evidence="2">The sequence shown here is derived from an EMBL/GenBank/DDBJ whole genome shotgun (WGS) entry which is preliminary data.</text>
</comment>
<feature type="transmembrane region" description="Helical" evidence="1">
    <location>
        <begin position="37"/>
        <end position="58"/>
    </location>
</feature>
<evidence type="ECO:0000313" key="3">
    <source>
        <dbReference type="Proteomes" id="UP001500200"/>
    </source>
</evidence>
<organism evidence="2 3">
    <name type="scientific">Arthrobacter gyeryongensis</name>
    <dbReference type="NCBI Taxonomy" id="1650592"/>
    <lineage>
        <taxon>Bacteria</taxon>
        <taxon>Bacillati</taxon>
        <taxon>Actinomycetota</taxon>
        <taxon>Actinomycetes</taxon>
        <taxon>Micrococcales</taxon>
        <taxon>Micrococcaceae</taxon>
        <taxon>Arthrobacter</taxon>
    </lineage>
</organism>
<proteinExistence type="predicted"/>
<evidence type="ECO:0000256" key="1">
    <source>
        <dbReference type="SAM" id="Phobius"/>
    </source>
</evidence>
<name>A0ABP9SI80_9MICC</name>
<dbReference type="Proteomes" id="UP001500200">
    <property type="component" value="Unassembled WGS sequence"/>
</dbReference>